<reference evidence="6" key="1">
    <citation type="submission" date="2023-07" db="EMBL/GenBank/DDBJ databases">
        <title>Chromosome-level Genome Assembly of Striped Snakehead (Channa striata).</title>
        <authorList>
            <person name="Liu H."/>
        </authorList>
    </citation>
    <scope>NUCLEOTIDE SEQUENCE</scope>
    <source>
        <strain evidence="6">Gz</strain>
        <tissue evidence="6">Muscle</tissue>
    </source>
</reference>
<dbReference type="PROSITE" id="PS50871">
    <property type="entry name" value="C1Q"/>
    <property type="match status" value="1"/>
</dbReference>
<proteinExistence type="predicted"/>
<evidence type="ECO:0000256" key="3">
    <source>
        <dbReference type="ARBA" id="ARBA00022729"/>
    </source>
</evidence>
<organism evidence="6 7">
    <name type="scientific">Channa striata</name>
    <name type="common">Snakehead murrel</name>
    <name type="synonym">Ophicephalus striatus</name>
    <dbReference type="NCBI Taxonomy" id="64152"/>
    <lineage>
        <taxon>Eukaryota</taxon>
        <taxon>Metazoa</taxon>
        <taxon>Chordata</taxon>
        <taxon>Craniata</taxon>
        <taxon>Vertebrata</taxon>
        <taxon>Euteleostomi</taxon>
        <taxon>Actinopterygii</taxon>
        <taxon>Neopterygii</taxon>
        <taxon>Teleostei</taxon>
        <taxon>Neoteleostei</taxon>
        <taxon>Acanthomorphata</taxon>
        <taxon>Anabantaria</taxon>
        <taxon>Anabantiformes</taxon>
        <taxon>Channoidei</taxon>
        <taxon>Channidae</taxon>
        <taxon>Channa</taxon>
    </lineage>
</organism>
<name>A0AA88MX42_CHASR</name>
<dbReference type="Gene3D" id="2.60.120.40">
    <property type="match status" value="1"/>
</dbReference>
<keyword evidence="3 4" id="KW-0732">Signal</keyword>
<dbReference type="Proteomes" id="UP001187415">
    <property type="component" value="Unassembled WGS sequence"/>
</dbReference>
<feature type="domain" description="C1q" evidence="5">
    <location>
        <begin position="84"/>
        <end position="228"/>
    </location>
</feature>
<dbReference type="GO" id="GO:0099558">
    <property type="term" value="P:maintenance of synapse structure"/>
    <property type="evidence" value="ECO:0007669"/>
    <property type="project" value="TreeGrafter"/>
</dbReference>
<sequence length="228" mass="24421">MKALVLLVPLCATLAGATIFSWDGPLGTTPQTNVETTNVCLTDQASCGCCLIQKQIQRLEGFFNQTADELNKELTKSKTTLNNIRASRSAFSVALNNDTMFSCYGPFAENQVISYKHVFINLGGSYNMQTGIVTVPRTGVYSLTVTIYGKGVGGGTLSTCANLQVNGKVVSTLFEQNGQDLEDSSSSVVTVTLKAGDQVAVNLTKGCFICDSNNHYNTFTGFLLYASD</sequence>
<dbReference type="AlphaFoldDB" id="A0AA88MX42"/>
<feature type="chain" id="PRO_5041686009" description="C1q domain-containing protein" evidence="4">
    <location>
        <begin position="18"/>
        <end position="228"/>
    </location>
</feature>
<evidence type="ECO:0000256" key="4">
    <source>
        <dbReference type="SAM" id="SignalP"/>
    </source>
</evidence>
<gene>
    <name evidence="6" type="ORF">Q5P01_009928</name>
</gene>
<evidence type="ECO:0000313" key="7">
    <source>
        <dbReference type="Proteomes" id="UP001187415"/>
    </source>
</evidence>
<evidence type="ECO:0000256" key="2">
    <source>
        <dbReference type="ARBA" id="ARBA00022525"/>
    </source>
</evidence>
<dbReference type="SUPFAM" id="SSF49842">
    <property type="entry name" value="TNF-like"/>
    <property type="match status" value="1"/>
</dbReference>
<dbReference type="InterPro" id="IPR050822">
    <property type="entry name" value="Cerebellin_Synaptic_Org"/>
</dbReference>
<feature type="signal peptide" evidence="4">
    <location>
        <begin position="1"/>
        <end position="17"/>
    </location>
</feature>
<comment type="subcellular location">
    <subcellularLocation>
        <location evidence="1">Secreted</location>
    </subcellularLocation>
</comment>
<comment type="caution">
    <text evidence="6">The sequence shown here is derived from an EMBL/GenBank/DDBJ whole genome shotgun (WGS) entry which is preliminary data.</text>
</comment>
<dbReference type="EMBL" id="JAUPFM010000007">
    <property type="protein sequence ID" value="KAK2846929.1"/>
    <property type="molecule type" value="Genomic_DNA"/>
</dbReference>
<dbReference type="GO" id="GO:0045202">
    <property type="term" value="C:synapse"/>
    <property type="evidence" value="ECO:0007669"/>
    <property type="project" value="TreeGrafter"/>
</dbReference>
<keyword evidence="2" id="KW-0964">Secreted</keyword>
<dbReference type="GO" id="GO:0005576">
    <property type="term" value="C:extracellular region"/>
    <property type="evidence" value="ECO:0007669"/>
    <property type="project" value="UniProtKB-SubCell"/>
</dbReference>
<dbReference type="PRINTS" id="PR00007">
    <property type="entry name" value="COMPLEMNTC1Q"/>
</dbReference>
<accession>A0AA88MX42</accession>
<evidence type="ECO:0000313" key="6">
    <source>
        <dbReference type="EMBL" id="KAK2846929.1"/>
    </source>
</evidence>
<evidence type="ECO:0000256" key="1">
    <source>
        <dbReference type="ARBA" id="ARBA00004613"/>
    </source>
</evidence>
<dbReference type="SMART" id="SM00110">
    <property type="entry name" value="C1Q"/>
    <property type="match status" value="1"/>
</dbReference>
<dbReference type="Pfam" id="PF00386">
    <property type="entry name" value="C1q"/>
    <property type="match status" value="1"/>
</dbReference>
<dbReference type="InterPro" id="IPR008983">
    <property type="entry name" value="Tumour_necrosis_fac-like_dom"/>
</dbReference>
<dbReference type="PANTHER" id="PTHR22923">
    <property type="entry name" value="CEREBELLIN-RELATED"/>
    <property type="match status" value="1"/>
</dbReference>
<dbReference type="PANTHER" id="PTHR22923:SF103">
    <property type="entry name" value="CEREBELLIN 20-RELATED"/>
    <property type="match status" value="1"/>
</dbReference>
<protein>
    <recommendedName>
        <fullName evidence="5">C1q domain-containing protein</fullName>
    </recommendedName>
</protein>
<evidence type="ECO:0000259" key="5">
    <source>
        <dbReference type="PROSITE" id="PS50871"/>
    </source>
</evidence>
<keyword evidence="7" id="KW-1185">Reference proteome</keyword>
<dbReference type="InterPro" id="IPR001073">
    <property type="entry name" value="C1q_dom"/>
</dbReference>